<keyword evidence="4" id="KW-1185">Reference proteome</keyword>
<evidence type="ECO:0000256" key="1">
    <source>
        <dbReference type="SAM" id="MobiDB-lite"/>
    </source>
</evidence>
<evidence type="ECO:0000313" key="4">
    <source>
        <dbReference type="Proteomes" id="UP000235786"/>
    </source>
</evidence>
<dbReference type="Proteomes" id="UP000235786">
    <property type="component" value="Unassembled WGS sequence"/>
</dbReference>
<feature type="signal peptide" evidence="2">
    <location>
        <begin position="1"/>
        <end position="20"/>
    </location>
</feature>
<feature type="chain" id="PRO_5014448490" description="Extracellular membrane protein CFEM domain-containing protein" evidence="2">
    <location>
        <begin position="21"/>
        <end position="136"/>
    </location>
</feature>
<name>A0A2J6S585_HYAVF</name>
<protein>
    <recommendedName>
        <fullName evidence="5">Extracellular membrane protein CFEM domain-containing protein</fullName>
    </recommendedName>
</protein>
<dbReference type="EMBL" id="KZ613939">
    <property type="protein sequence ID" value="PMD45921.1"/>
    <property type="molecule type" value="Genomic_DNA"/>
</dbReference>
<feature type="compositionally biased region" description="Low complexity" evidence="1">
    <location>
        <begin position="119"/>
        <end position="136"/>
    </location>
</feature>
<dbReference type="AlphaFoldDB" id="A0A2J6S585"/>
<gene>
    <name evidence="3" type="ORF">L207DRAFT_576802</name>
</gene>
<evidence type="ECO:0000313" key="3">
    <source>
        <dbReference type="EMBL" id="PMD45921.1"/>
    </source>
</evidence>
<proteinExistence type="predicted"/>
<reference evidence="3 4" key="1">
    <citation type="submission" date="2016-04" db="EMBL/GenBank/DDBJ databases">
        <title>A degradative enzymes factory behind the ericoid mycorrhizal symbiosis.</title>
        <authorList>
            <consortium name="DOE Joint Genome Institute"/>
            <person name="Martino E."/>
            <person name="Morin E."/>
            <person name="Grelet G."/>
            <person name="Kuo A."/>
            <person name="Kohler A."/>
            <person name="Daghino S."/>
            <person name="Barry K."/>
            <person name="Choi C."/>
            <person name="Cichocki N."/>
            <person name="Clum A."/>
            <person name="Copeland A."/>
            <person name="Hainaut M."/>
            <person name="Haridas S."/>
            <person name="Labutti K."/>
            <person name="Lindquist E."/>
            <person name="Lipzen A."/>
            <person name="Khouja H.-R."/>
            <person name="Murat C."/>
            <person name="Ohm R."/>
            <person name="Olson A."/>
            <person name="Spatafora J."/>
            <person name="Veneault-Fourrey C."/>
            <person name="Henrissat B."/>
            <person name="Grigoriev I."/>
            <person name="Martin F."/>
            <person name="Perotto S."/>
        </authorList>
    </citation>
    <scope>NUCLEOTIDE SEQUENCE [LARGE SCALE GENOMIC DNA]</scope>
    <source>
        <strain evidence="3 4">F</strain>
    </source>
</reference>
<accession>A0A2J6S585</accession>
<keyword evidence="2" id="KW-0732">Signal</keyword>
<sequence length="136" mass="13153">MHTQTLLLAVTASLIPLATSIACVAGGPADQVAAANTCCTELTGTWHGTQSAQGICVLPDWASFWWNLCVDEIPGSAGVLDTRCIPGNGTDLDGSGSDGVGSASGSGSGGDLTLGGAGATSTSSGEASTLTLGPGV</sequence>
<dbReference type="OrthoDB" id="3505050at2759"/>
<evidence type="ECO:0008006" key="5">
    <source>
        <dbReference type="Google" id="ProtNLM"/>
    </source>
</evidence>
<feature type="region of interest" description="Disordered" evidence="1">
    <location>
        <begin position="89"/>
        <end position="136"/>
    </location>
</feature>
<organism evidence="3 4">
    <name type="scientific">Hyaloscypha variabilis (strain UAMH 11265 / GT02V1 / F)</name>
    <name type="common">Meliniomyces variabilis</name>
    <dbReference type="NCBI Taxonomy" id="1149755"/>
    <lineage>
        <taxon>Eukaryota</taxon>
        <taxon>Fungi</taxon>
        <taxon>Dikarya</taxon>
        <taxon>Ascomycota</taxon>
        <taxon>Pezizomycotina</taxon>
        <taxon>Leotiomycetes</taxon>
        <taxon>Helotiales</taxon>
        <taxon>Hyaloscyphaceae</taxon>
        <taxon>Hyaloscypha</taxon>
        <taxon>Hyaloscypha variabilis</taxon>
    </lineage>
</organism>
<evidence type="ECO:0000256" key="2">
    <source>
        <dbReference type="SAM" id="SignalP"/>
    </source>
</evidence>
<feature type="compositionally biased region" description="Gly residues" evidence="1">
    <location>
        <begin position="96"/>
        <end position="118"/>
    </location>
</feature>